<keyword evidence="6" id="KW-1185">Reference proteome</keyword>
<dbReference type="OrthoDB" id="283575at2759"/>
<dbReference type="InterPro" id="IPR000742">
    <property type="entry name" value="EGF"/>
</dbReference>
<organism evidence="5 6">
    <name type="scientific">Acanthocheilonema viteae</name>
    <name type="common">Filarial nematode worm</name>
    <name type="synonym">Dipetalonema viteae</name>
    <dbReference type="NCBI Taxonomy" id="6277"/>
    <lineage>
        <taxon>Eukaryota</taxon>
        <taxon>Metazoa</taxon>
        <taxon>Ecdysozoa</taxon>
        <taxon>Nematoda</taxon>
        <taxon>Chromadorea</taxon>
        <taxon>Rhabditida</taxon>
        <taxon>Spirurina</taxon>
        <taxon>Spiruromorpha</taxon>
        <taxon>Filarioidea</taxon>
        <taxon>Onchocercidae</taxon>
        <taxon>Acanthocheilonema</taxon>
    </lineage>
</organism>
<dbReference type="PROSITE" id="PS00022">
    <property type="entry name" value="EGF_1"/>
    <property type="match status" value="1"/>
</dbReference>
<feature type="signal peptide" evidence="2">
    <location>
        <begin position="1"/>
        <end position="17"/>
    </location>
</feature>
<evidence type="ECO:0000313" key="6">
    <source>
        <dbReference type="Proteomes" id="UP000276991"/>
    </source>
</evidence>
<evidence type="ECO:0000259" key="3">
    <source>
        <dbReference type="PROSITE" id="PS00022"/>
    </source>
</evidence>
<sequence length="184" mass="20470">MMLLLTIILSTINLGGGNRRRNHRNIMCNNGSAIGGRCVCIAGYSGPYCNRVMHCKFNKLRSNGSCIDCSTGWTGVNCDQIECIHGVPDVIGQNCLCNVPYSGQFCKFLETSDVYSYYNHKVYKMGPIGAISIIPLIVILFGCERTAKSRRIRRVEEHLSGQNIIVNRNKISTFLTAKQKVTNN</sequence>
<feature type="transmembrane region" description="Helical" evidence="1">
    <location>
        <begin position="125"/>
        <end position="143"/>
    </location>
</feature>
<evidence type="ECO:0000313" key="5">
    <source>
        <dbReference type="EMBL" id="VBB27725.1"/>
    </source>
</evidence>
<keyword evidence="1" id="KW-0472">Membrane</keyword>
<accession>A0A498S728</accession>
<dbReference type="EMBL" id="UPTC01000275">
    <property type="protein sequence ID" value="VBB27725.1"/>
    <property type="molecule type" value="Genomic_DNA"/>
</dbReference>
<evidence type="ECO:0000256" key="2">
    <source>
        <dbReference type="SAM" id="SignalP"/>
    </source>
</evidence>
<dbReference type="Gene3D" id="2.10.25.10">
    <property type="entry name" value="Laminin"/>
    <property type="match status" value="1"/>
</dbReference>
<keyword evidence="1" id="KW-1133">Transmembrane helix</keyword>
<dbReference type="PROSITE" id="PS01186">
    <property type="entry name" value="EGF_2"/>
    <property type="match status" value="1"/>
</dbReference>
<feature type="chain" id="PRO_5019856791" description="EGF-like domain-containing protein" evidence="2">
    <location>
        <begin position="18"/>
        <end position="184"/>
    </location>
</feature>
<dbReference type="STRING" id="6277.A0A498S728"/>
<proteinExistence type="predicted"/>
<gene>
    <name evidence="5" type="ORF">NAV_LOCUS2555</name>
</gene>
<reference evidence="5 6" key="1">
    <citation type="submission" date="2018-08" db="EMBL/GenBank/DDBJ databases">
        <authorList>
            <person name="Laetsch R D."/>
            <person name="Stevens L."/>
            <person name="Kumar S."/>
            <person name="Blaxter L. M."/>
        </authorList>
    </citation>
    <scope>NUCLEOTIDE SEQUENCE [LARGE SCALE GENOMIC DNA]</scope>
</reference>
<name>A0A498S728_ACAVI</name>
<dbReference type="Proteomes" id="UP000276991">
    <property type="component" value="Unassembled WGS sequence"/>
</dbReference>
<dbReference type="AlphaFoldDB" id="A0A498S728"/>
<keyword evidence="1" id="KW-0812">Transmembrane</keyword>
<protein>
    <recommendedName>
        <fullName evidence="3 4">EGF-like domain-containing protein</fullName>
    </recommendedName>
</protein>
<feature type="domain" description="EGF-like" evidence="3 4">
    <location>
        <begin position="38"/>
        <end position="49"/>
    </location>
</feature>
<keyword evidence="2" id="KW-0732">Signal</keyword>
<evidence type="ECO:0000256" key="1">
    <source>
        <dbReference type="SAM" id="Phobius"/>
    </source>
</evidence>
<evidence type="ECO:0000259" key="4">
    <source>
        <dbReference type="PROSITE" id="PS01186"/>
    </source>
</evidence>